<organism evidence="1 2">
    <name type="scientific">Candidatus Nitrosotalea okcheonensis</name>
    <dbReference type="NCBI Taxonomy" id="1903276"/>
    <lineage>
        <taxon>Archaea</taxon>
        <taxon>Nitrososphaerota</taxon>
        <taxon>Nitrososphaeria</taxon>
        <taxon>Nitrosotaleales</taxon>
        <taxon>Nitrosotaleaceae</taxon>
        <taxon>Nitrosotalea</taxon>
    </lineage>
</organism>
<protein>
    <submittedName>
        <fullName evidence="1">Uncharacterized protein</fullName>
    </submittedName>
</protein>
<dbReference type="Proteomes" id="UP000230607">
    <property type="component" value="Chromosome 1"/>
</dbReference>
<reference evidence="2" key="1">
    <citation type="submission" date="2017-03" db="EMBL/GenBank/DDBJ databases">
        <authorList>
            <person name="Herbold C."/>
        </authorList>
    </citation>
    <scope>NUCLEOTIDE SEQUENCE [LARGE SCALE GENOMIC DNA]</scope>
</reference>
<sequence>MQYTMEQSTIKLSKKLKNDLRKQMNHPGETYEMVIARLLKITQEGDVLSDEVIRNIEEGIADIKAGRVYTSDQVKRKLGLK</sequence>
<gene>
    <name evidence="1" type="ORF">NCS_30433</name>
</gene>
<keyword evidence="2" id="KW-1185">Reference proteome</keyword>
<evidence type="ECO:0000313" key="1">
    <source>
        <dbReference type="EMBL" id="SMH72593.1"/>
    </source>
</evidence>
<name>A0A2H1FIJ7_9ARCH</name>
<proteinExistence type="predicted"/>
<evidence type="ECO:0000313" key="2">
    <source>
        <dbReference type="Proteomes" id="UP000230607"/>
    </source>
</evidence>
<accession>A0A2H1FIJ7</accession>
<dbReference type="EMBL" id="LT841358">
    <property type="protein sequence ID" value="SMH72593.1"/>
    <property type="molecule type" value="Genomic_DNA"/>
</dbReference>
<dbReference type="AlphaFoldDB" id="A0A2H1FIJ7"/>